<feature type="region of interest" description="Disordered" evidence="1">
    <location>
        <begin position="1"/>
        <end position="73"/>
    </location>
</feature>
<name>A0AAP0JZW6_9MAGN</name>
<proteinExistence type="predicted"/>
<sequence length="73" mass="8484">MSSVQPGRQPAVAGRNEKQQKRQRERDKRQATRAWRKRWRARAAIARATATSSGMVSTHDEQPRWRVVDRSKA</sequence>
<dbReference type="EMBL" id="JBBNAF010000005">
    <property type="protein sequence ID" value="KAK9143271.1"/>
    <property type="molecule type" value="Genomic_DNA"/>
</dbReference>
<evidence type="ECO:0000256" key="1">
    <source>
        <dbReference type="SAM" id="MobiDB-lite"/>
    </source>
</evidence>
<evidence type="ECO:0000313" key="2">
    <source>
        <dbReference type="EMBL" id="KAK9143271.1"/>
    </source>
</evidence>
<feature type="compositionally biased region" description="Basic and acidic residues" evidence="1">
    <location>
        <begin position="58"/>
        <end position="73"/>
    </location>
</feature>
<dbReference type="Proteomes" id="UP001420932">
    <property type="component" value="Unassembled WGS sequence"/>
</dbReference>
<protein>
    <submittedName>
        <fullName evidence="2">Uncharacterized protein</fullName>
    </submittedName>
</protein>
<feature type="compositionally biased region" description="Basic and acidic residues" evidence="1">
    <location>
        <begin position="15"/>
        <end position="30"/>
    </location>
</feature>
<evidence type="ECO:0000313" key="3">
    <source>
        <dbReference type="Proteomes" id="UP001420932"/>
    </source>
</evidence>
<organism evidence="2 3">
    <name type="scientific">Stephania yunnanensis</name>
    <dbReference type="NCBI Taxonomy" id="152371"/>
    <lineage>
        <taxon>Eukaryota</taxon>
        <taxon>Viridiplantae</taxon>
        <taxon>Streptophyta</taxon>
        <taxon>Embryophyta</taxon>
        <taxon>Tracheophyta</taxon>
        <taxon>Spermatophyta</taxon>
        <taxon>Magnoliopsida</taxon>
        <taxon>Ranunculales</taxon>
        <taxon>Menispermaceae</taxon>
        <taxon>Menispermoideae</taxon>
        <taxon>Cissampelideae</taxon>
        <taxon>Stephania</taxon>
    </lineage>
</organism>
<accession>A0AAP0JZW6</accession>
<gene>
    <name evidence="2" type="ORF">Syun_012671</name>
</gene>
<reference evidence="2 3" key="1">
    <citation type="submission" date="2024-01" db="EMBL/GenBank/DDBJ databases">
        <title>Genome assemblies of Stephania.</title>
        <authorList>
            <person name="Yang L."/>
        </authorList>
    </citation>
    <scope>NUCLEOTIDE SEQUENCE [LARGE SCALE GENOMIC DNA]</scope>
    <source>
        <strain evidence="2">YNDBR</strain>
        <tissue evidence="2">Leaf</tissue>
    </source>
</reference>
<dbReference type="AlphaFoldDB" id="A0AAP0JZW6"/>
<comment type="caution">
    <text evidence="2">The sequence shown here is derived from an EMBL/GenBank/DDBJ whole genome shotgun (WGS) entry which is preliminary data.</text>
</comment>
<keyword evidence="3" id="KW-1185">Reference proteome</keyword>